<keyword evidence="6" id="KW-0333">Golgi apparatus</keyword>
<evidence type="ECO:0000256" key="1">
    <source>
        <dbReference type="ARBA" id="ARBA00004395"/>
    </source>
</evidence>
<organism evidence="12 13">
    <name type="scientific">Candida albicans</name>
    <name type="common">Yeast</name>
    <dbReference type="NCBI Taxonomy" id="5476"/>
    <lineage>
        <taxon>Eukaryota</taxon>
        <taxon>Fungi</taxon>
        <taxon>Dikarya</taxon>
        <taxon>Ascomycota</taxon>
        <taxon>Saccharomycotina</taxon>
        <taxon>Pichiomycetes</taxon>
        <taxon>Debaryomycetaceae</taxon>
        <taxon>Candida/Lodderomyces clade</taxon>
        <taxon>Candida</taxon>
    </lineage>
</organism>
<dbReference type="InterPro" id="IPR048320">
    <property type="entry name" value="COG3_N"/>
</dbReference>
<dbReference type="PANTHER" id="PTHR13302">
    <property type="entry name" value="CONSERVED OLIGOMERIC GOLGI COMPLEX COMPONENT 3"/>
    <property type="match status" value="1"/>
</dbReference>
<name>A0A8H6BS47_CANAX</name>
<dbReference type="GO" id="GO:0007030">
    <property type="term" value="P:Golgi organization"/>
    <property type="evidence" value="ECO:0007669"/>
    <property type="project" value="TreeGrafter"/>
</dbReference>
<evidence type="ECO:0000256" key="8">
    <source>
        <dbReference type="ARBA" id="ARBA00031339"/>
    </source>
</evidence>
<dbReference type="GO" id="GO:0006914">
    <property type="term" value="P:autophagy"/>
    <property type="evidence" value="ECO:0007669"/>
    <property type="project" value="TreeGrafter"/>
</dbReference>
<dbReference type="InterPro" id="IPR048685">
    <property type="entry name" value="COG3_C"/>
</dbReference>
<dbReference type="GO" id="GO:0000139">
    <property type="term" value="C:Golgi membrane"/>
    <property type="evidence" value="ECO:0007669"/>
    <property type="project" value="UniProtKB-SubCell"/>
</dbReference>
<feature type="domain" description="Conserved oligomeric Golgi complex subunit 3 C-terminal" evidence="11">
    <location>
        <begin position="292"/>
        <end position="614"/>
    </location>
</feature>
<feature type="compositionally biased region" description="Polar residues" evidence="9">
    <location>
        <begin position="789"/>
        <end position="814"/>
    </location>
</feature>
<evidence type="ECO:0000256" key="9">
    <source>
        <dbReference type="SAM" id="MobiDB-lite"/>
    </source>
</evidence>
<keyword evidence="4" id="KW-0813">Transport</keyword>
<gene>
    <name evidence="12" type="ORF">FOB64_006026</name>
</gene>
<dbReference type="Pfam" id="PF04136">
    <property type="entry name" value="COG3_N"/>
    <property type="match status" value="1"/>
</dbReference>
<dbReference type="Proteomes" id="UP000536275">
    <property type="component" value="Unassembled WGS sequence"/>
</dbReference>
<comment type="caution">
    <text evidence="12">The sequence shown here is derived from an EMBL/GenBank/DDBJ whole genome shotgun (WGS) entry which is preliminary data.</text>
</comment>
<dbReference type="GO" id="GO:0005801">
    <property type="term" value="C:cis-Golgi network"/>
    <property type="evidence" value="ECO:0007669"/>
    <property type="project" value="InterPro"/>
</dbReference>
<evidence type="ECO:0000256" key="2">
    <source>
        <dbReference type="ARBA" id="ARBA00009936"/>
    </source>
</evidence>
<dbReference type="AlphaFoldDB" id="A0A8H6BS47"/>
<reference evidence="12 13" key="1">
    <citation type="submission" date="2020-03" db="EMBL/GenBank/DDBJ databases">
        <title>FDA dAtabase for Regulatory Grade micrObial Sequences (FDA-ARGOS): Supporting development and validation of Infectious Disease Dx tests.</title>
        <authorList>
            <person name="Campos J."/>
            <person name="Goldberg B."/>
            <person name="Tallon L."/>
            <person name="Sadzewicz L."/>
            <person name="Vavikolanu K."/>
            <person name="Mehta A."/>
            <person name="Aluvathingal J."/>
            <person name="Nadendla S."/>
            <person name="Nandy P."/>
            <person name="Geyer C."/>
            <person name="Yan Y."/>
            <person name="Sichtig H."/>
        </authorList>
    </citation>
    <scope>NUCLEOTIDE SEQUENCE [LARGE SCALE GENOMIC DNA]</scope>
    <source>
        <strain evidence="12 13">FDAARGOS_656</strain>
    </source>
</reference>
<feature type="region of interest" description="Disordered" evidence="9">
    <location>
        <begin position="783"/>
        <end position="825"/>
    </location>
</feature>
<dbReference type="GO" id="GO:0032258">
    <property type="term" value="P:cytoplasm to vacuole targeting by the Cvt pathway"/>
    <property type="evidence" value="ECO:0007669"/>
    <property type="project" value="TreeGrafter"/>
</dbReference>
<dbReference type="Pfam" id="PF20671">
    <property type="entry name" value="COG3_C"/>
    <property type="match status" value="1"/>
</dbReference>
<comment type="subcellular location">
    <subcellularLocation>
        <location evidence="1">Golgi apparatus membrane</location>
        <topology evidence="1">Peripheral membrane protein</topology>
    </subcellularLocation>
</comment>
<protein>
    <recommendedName>
        <fullName evidence="3">Conserved oligomeric Golgi complex subunit 3</fullName>
    </recommendedName>
    <alternativeName>
        <fullName evidence="8">Component of oligomeric Golgi complex 3</fullName>
    </alternativeName>
</protein>
<evidence type="ECO:0000313" key="12">
    <source>
        <dbReference type="EMBL" id="KAF6063003.1"/>
    </source>
</evidence>
<keyword evidence="7" id="KW-0472">Membrane</keyword>
<evidence type="ECO:0000256" key="5">
    <source>
        <dbReference type="ARBA" id="ARBA00022927"/>
    </source>
</evidence>
<evidence type="ECO:0000259" key="10">
    <source>
        <dbReference type="Pfam" id="PF04136"/>
    </source>
</evidence>
<sequence>MTRGRSKSIVQKIANDVPKLNNSENALDYLLKENGGENNLTHTSTTYKMSRSKSLSQEGRNNNMELEKVHYADSITYPFTKSEFQKAESDNINSYDYDTILKPRDISHITDLQLDSILNFKNMVQRNKVEIEVFVSETNDVLSSVETLLSKYNRISNETLDFDKRANELLELQKHNQTKYDEINSYLQHFEQLDFITKNLSRSGSHLLSSKREFFINVVLRKLDTALDFIAQHPSFKESEVYGSRFRQCMTRALTLIKNYLNNELKSVADSINKKLHQNMSDSHSVSLTIDLLIYNEYNSYLKYNQSNFNELICEMQKRAQNHSEYNGLIEEVLNKYFEDRLVLLREYIDKTSSVNSVFTGSNLDLVQTCQDQIYYFEKLIEREYSLFNKFFVPGQSAEYIERAFYEFLKKVLEPLYDAERLLVLKESNIGSLCQLTTLLQKYYEFDDGNYPNGKSIKYGVLFQPLLDETQERLIFRVQNYVDNKLMHFKPSASDLKIGNTLKRSSGAEDKINPLDVDYAENLFPDLYLPLGKSLTLLSNIYELINSMVFDDLAHYIVHACIELLKGGFLPLAIGHMGPIDGQLVYLNNLVILRNQINNFDIQYTRTDYTIDFTSGLSDIWQLIKDRKFGFNNGGILDLASRAAPKIINNMIDANYEIEFELRNAVTQFIDECSRTICYPLLVHDSESGNLVAVTSAFKDNLISNIPVYYGRIKSVIKDPVVTQFLMSNLSSLLVATYEDYYNKIDEKSETMDVLSKDQLNDIMDVDTTYAFITDMITQLGDDSESKSKANTPEFNEEILSSLQLDEPISTSKPASPKTELADPQ</sequence>
<feature type="domain" description="Conserved oligomeric Golgi complex subunit 3 N-terminal" evidence="10">
    <location>
        <begin position="120"/>
        <end position="266"/>
    </location>
</feature>
<proteinExistence type="inferred from homology"/>
<accession>A0A8H6BS47</accession>
<evidence type="ECO:0000256" key="3">
    <source>
        <dbReference type="ARBA" id="ARBA00020976"/>
    </source>
</evidence>
<dbReference type="EMBL" id="JABWAD010000061">
    <property type="protein sequence ID" value="KAF6063003.1"/>
    <property type="molecule type" value="Genomic_DNA"/>
</dbReference>
<evidence type="ECO:0000256" key="7">
    <source>
        <dbReference type="ARBA" id="ARBA00023136"/>
    </source>
</evidence>
<dbReference type="PANTHER" id="PTHR13302:SF8">
    <property type="entry name" value="CONSERVED OLIGOMERIC GOLGI COMPLEX SUBUNIT 3"/>
    <property type="match status" value="1"/>
</dbReference>
<keyword evidence="5" id="KW-0653">Protein transport</keyword>
<dbReference type="GO" id="GO:0006891">
    <property type="term" value="P:intra-Golgi vesicle-mediated transport"/>
    <property type="evidence" value="ECO:0007669"/>
    <property type="project" value="TreeGrafter"/>
</dbReference>
<comment type="similarity">
    <text evidence="2">Belongs to the COG3 family.</text>
</comment>
<evidence type="ECO:0000256" key="4">
    <source>
        <dbReference type="ARBA" id="ARBA00022448"/>
    </source>
</evidence>
<dbReference type="InterPro" id="IPR007265">
    <property type="entry name" value="COG_su3"/>
</dbReference>
<evidence type="ECO:0000259" key="11">
    <source>
        <dbReference type="Pfam" id="PF20671"/>
    </source>
</evidence>
<evidence type="ECO:0000256" key="6">
    <source>
        <dbReference type="ARBA" id="ARBA00023034"/>
    </source>
</evidence>
<dbReference type="GO" id="GO:0017119">
    <property type="term" value="C:Golgi transport complex"/>
    <property type="evidence" value="ECO:0007669"/>
    <property type="project" value="TreeGrafter"/>
</dbReference>
<evidence type="ECO:0000313" key="13">
    <source>
        <dbReference type="Proteomes" id="UP000536275"/>
    </source>
</evidence>